<feature type="compositionally biased region" description="Pro residues" evidence="4">
    <location>
        <begin position="1321"/>
        <end position="1345"/>
    </location>
</feature>
<feature type="region of interest" description="Disordered" evidence="4">
    <location>
        <begin position="1187"/>
        <end position="1206"/>
    </location>
</feature>
<feature type="compositionally biased region" description="Gly residues" evidence="4">
    <location>
        <begin position="806"/>
        <end position="816"/>
    </location>
</feature>
<keyword evidence="2" id="KW-0863">Zinc-finger</keyword>
<protein>
    <recommendedName>
        <fullName evidence="5">SBP-type domain-containing protein</fullName>
    </recommendedName>
</protein>
<feature type="region of interest" description="Disordered" evidence="4">
    <location>
        <begin position="979"/>
        <end position="1024"/>
    </location>
</feature>
<proteinExistence type="predicted"/>
<feature type="domain" description="SBP-type" evidence="5">
    <location>
        <begin position="43"/>
        <end position="120"/>
    </location>
</feature>
<dbReference type="EMBL" id="BRXU01000025">
    <property type="protein sequence ID" value="GLC58922.1"/>
    <property type="molecule type" value="Genomic_DNA"/>
</dbReference>
<organism evidence="6 7">
    <name type="scientific">Pleodorina starrii</name>
    <dbReference type="NCBI Taxonomy" id="330485"/>
    <lineage>
        <taxon>Eukaryota</taxon>
        <taxon>Viridiplantae</taxon>
        <taxon>Chlorophyta</taxon>
        <taxon>core chlorophytes</taxon>
        <taxon>Chlorophyceae</taxon>
        <taxon>CS clade</taxon>
        <taxon>Chlamydomonadales</taxon>
        <taxon>Volvocaceae</taxon>
        <taxon>Pleodorina</taxon>
    </lineage>
</organism>
<dbReference type="InterPro" id="IPR004333">
    <property type="entry name" value="SBP_dom"/>
</dbReference>
<evidence type="ECO:0000256" key="4">
    <source>
        <dbReference type="SAM" id="MobiDB-lite"/>
    </source>
</evidence>
<feature type="region of interest" description="Disordered" evidence="4">
    <location>
        <begin position="832"/>
        <end position="860"/>
    </location>
</feature>
<keyword evidence="7" id="KW-1185">Reference proteome</keyword>
<feature type="compositionally biased region" description="Low complexity" evidence="4">
    <location>
        <begin position="1308"/>
        <end position="1320"/>
    </location>
</feature>
<evidence type="ECO:0000256" key="3">
    <source>
        <dbReference type="ARBA" id="ARBA00022833"/>
    </source>
</evidence>
<feature type="compositionally biased region" description="Basic and acidic residues" evidence="4">
    <location>
        <begin position="1273"/>
        <end position="1293"/>
    </location>
</feature>
<feature type="region of interest" description="Disordered" evidence="4">
    <location>
        <begin position="1268"/>
        <end position="1390"/>
    </location>
</feature>
<feature type="compositionally biased region" description="Low complexity" evidence="4">
    <location>
        <begin position="478"/>
        <end position="500"/>
    </location>
</feature>
<accession>A0A9W6BVE2</accession>
<dbReference type="Pfam" id="PF03110">
    <property type="entry name" value="SBP"/>
    <property type="match status" value="1"/>
</dbReference>
<dbReference type="SUPFAM" id="SSF103612">
    <property type="entry name" value="SBT domain"/>
    <property type="match status" value="1"/>
</dbReference>
<evidence type="ECO:0000313" key="6">
    <source>
        <dbReference type="EMBL" id="GLC58922.1"/>
    </source>
</evidence>
<feature type="compositionally biased region" description="Low complexity" evidence="4">
    <location>
        <begin position="733"/>
        <end position="744"/>
    </location>
</feature>
<dbReference type="PANTHER" id="PTHR31251">
    <property type="entry name" value="SQUAMOSA PROMOTER-BINDING-LIKE PROTEIN 4"/>
    <property type="match status" value="1"/>
</dbReference>
<feature type="region of interest" description="Disordered" evidence="4">
    <location>
        <begin position="775"/>
        <end position="818"/>
    </location>
</feature>
<feature type="region of interest" description="Disordered" evidence="4">
    <location>
        <begin position="319"/>
        <end position="358"/>
    </location>
</feature>
<dbReference type="PANTHER" id="PTHR31251:SF169">
    <property type="entry name" value="SQUAMOSA PROMOTER-BINDING-LIKE PROTEIN 8"/>
    <property type="match status" value="1"/>
</dbReference>
<name>A0A9W6BVE2_9CHLO</name>
<feature type="compositionally biased region" description="Low complexity" evidence="4">
    <location>
        <begin position="339"/>
        <end position="358"/>
    </location>
</feature>
<feature type="region of interest" description="Disordered" evidence="4">
    <location>
        <begin position="703"/>
        <end position="750"/>
    </location>
</feature>
<feature type="region of interest" description="Disordered" evidence="4">
    <location>
        <begin position="442"/>
        <end position="504"/>
    </location>
</feature>
<feature type="region of interest" description="Disordered" evidence="4">
    <location>
        <begin position="630"/>
        <end position="663"/>
    </location>
</feature>
<dbReference type="OrthoDB" id="515128at2759"/>
<keyword evidence="3" id="KW-0862">Zinc</keyword>
<dbReference type="GO" id="GO:0008270">
    <property type="term" value="F:zinc ion binding"/>
    <property type="evidence" value="ECO:0007669"/>
    <property type="project" value="UniProtKB-KW"/>
</dbReference>
<feature type="compositionally biased region" description="Gly residues" evidence="4">
    <location>
        <begin position="631"/>
        <end position="649"/>
    </location>
</feature>
<feature type="compositionally biased region" description="Pro residues" evidence="4">
    <location>
        <begin position="1660"/>
        <end position="1673"/>
    </location>
</feature>
<feature type="compositionally biased region" description="Low complexity" evidence="4">
    <location>
        <begin position="1015"/>
        <end position="1024"/>
    </location>
</feature>
<feature type="compositionally biased region" description="Low complexity" evidence="4">
    <location>
        <begin position="838"/>
        <end position="856"/>
    </location>
</feature>
<evidence type="ECO:0000256" key="1">
    <source>
        <dbReference type="ARBA" id="ARBA00022723"/>
    </source>
</evidence>
<feature type="region of interest" description="Disordered" evidence="4">
    <location>
        <begin position="1471"/>
        <end position="1524"/>
    </location>
</feature>
<dbReference type="Proteomes" id="UP001165080">
    <property type="component" value="Unassembled WGS sequence"/>
</dbReference>
<feature type="compositionally biased region" description="Low complexity" evidence="4">
    <location>
        <begin position="775"/>
        <end position="784"/>
    </location>
</feature>
<evidence type="ECO:0000259" key="5">
    <source>
        <dbReference type="PROSITE" id="PS51141"/>
    </source>
</evidence>
<sequence length="1764" mass="174659">MDMEAGLEEKPEPSAKGLPVILTQQDASSADATVAGVRRSSAPLRCKVLGCTTDLTSGPKTHQRFRLCNTHIKAPVILVDGVSSRFCQQCSRFHPLAEFHGTNRTCRMMLVKNRARQRGGGGGACGTTSAAAAAAARTRSPSPPPLPLVFRASNTTAAAVQPAVVVTATAAGCGAVTYPTAMAAAAAGALALPATEPQRVALDFGMSPVGLETLTSGGAQLPRCAVTGLQHMAPTAPAIAAAAAAALLSSSAPHSPATVVSEALCSLPRTSSALALASGCDGEAAAASAGVAAAGGSRVAPCFARGSSESIGTAAAAQAVSPSPGLPQGARAGAGAGAGAPADGTTPAAQMAAAPPDTAPAAYPGAAWGGSHAAAPCEAGASAGAGATAVVLLPAGSGATASGVGASTGGWQGPRAVRAVSAGPSPFARCSAPPDLCNSGPGTYSGYDGLPSGQHDHHYQQQQQLEAASPWRQGRPDPLQLGLAPQRQQQPQQHQAPTRLRQPSLQRELSLQLVLRHKHQSAMSQGCGGGGGGGGSAAGDGFGGGGGLATPGLGSAGFGDAACCELGGGGLGSWDAASAASAADGLFGRMSAPPGNAAAELRCGSGGGGGASGAFGSCATAVEMVGDSFRSGGGGGGGGGSGGGIGGGGRELHRSGSFGSFKRRRSFGADGAAGDDGAANVRHCSSAGVHEATLDAAIAAVTAAAEHQQGPQERPQQPQPQLPLLRPQEEPQEQQGQGQQQGQQVAPGGEREVSMQCVEVGQACLVLDLRLPSGSTTTTGTTATPESWSPDGAQSHRADSPCGLADGSGGGGGGAAAAGCASPLGQRPLQLAPCPSLAAGPATTTATGDTADEGAPMTPGEATTLFLGALVLDEKVVHGGTASAATRTEPGPGVPAGVNAPCVSAAHTCTVGAAGGMEATAATGAAGMHVAATATAAQCENLMLARLAAEWRCEGGPDCGDELLLGLEDAAAGSHLPQWAQPPAAQADQTATATAPRTHPPMQLQPQPQLPLPPATHAAPEVAAADPRGGCSLAFPSASAAGMPTAGAFATMDVSLAETGWIENSGPEAAPPPPPQLPSSAGGAAIGGAGVGGGILCGAGGSVGGTGGGGGGPQDGAWLRSAQSEPAWWACRPDDLQCLHLMKQQQQEQQQHQEQLQWLSCQSQSQAQREPHPQSVSARMAASLLGHPVANSSGGDSGGGGENGAPANVAVLQMLNGHSPAPVPAPVPAPAAAATVTAVTAAAVTAATVAAATAAAAAPCAPAVEPFPLAPHQDQRRSRGGRRCEQAPCDSRKGRGRGKAVGEETEEQLQLLLGDLLEQSPPAPSAPLVPQQPPPAPPVPLPLPLAPMHQMLSTSAQLQLQQQQEQQQQGFWQQGPFSAWGAGSGALPGPGPVLGPGLDASVVKGEAGADGPAAPLGPQGCAGLGLALSGNSAAAAAGGAAAAAAAAGGGPFPLPLQQLPQLKQVQPATQNQLLQPPQACAVARLDGPSRRSRRDGGTGRRACTAAAPPSRDGGSDAAPAPAPALPDREFLDLAMRQQRQLWVELQAMQEQQRALLQQQMEQQRALAQLLQSPSVAAAAAGLSSWQPERQEQQQQQLEGSASCASSQQPRPAPAFGRWSMPVLRDSSSEDASATHGDPRHHHHHLQQQQQTSRDMREAGQPPPFARHSQPPPESHSRLKRQHSSLREGSSPGLLPASETARRSGGGGGGGGGGGDSGGSGRSSSGSEQLTRGSAAATMLQAAGGRDGPSLTHPRLAWLQQQQDL</sequence>
<dbReference type="GO" id="GO:0003677">
    <property type="term" value="F:DNA binding"/>
    <property type="evidence" value="ECO:0007669"/>
    <property type="project" value="InterPro"/>
</dbReference>
<dbReference type="Gene3D" id="4.10.1100.10">
    <property type="entry name" value="Transcription factor, SBP-box domain"/>
    <property type="match status" value="1"/>
</dbReference>
<gene>
    <name evidence="6" type="primary">PLEST004433</name>
    <name evidence="6" type="ORF">PLESTB_001417700</name>
</gene>
<dbReference type="PROSITE" id="PS51141">
    <property type="entry name" value="ZF_SBP"/>
    <property type="match status" value="1"/>
</dbReference>
<dbReference type="InterPro" id="IPR036893">
    <property type="entry name" value="SBP_sf"/>
</dbReference>
<feature type="region of interest" description="Disordered" evidence="4">
    <location>
        <begin position="1062"/>
        <end position="1084"/>
    </location>
</feature>
<feature type="region of interest" description="Disordered" evidence="4">
    <location>
        <begin position="1580"/>
        <end position="1764"/>
    </location>
</feature>
<feature type="compositionally biased region" description="Low complexity" evidence="4">
    <location>
        <begin position="1357"/>
        <end position="1381"/>
    </location>
</feature>
<comment type="caution">
    <text evidence="6">The sequence shown here is derived from an EMBL/GenBank/DDBJ whole genome shotgun (WGS) entry which is preliminary data.</text>
</comment>
<evidence type="ECO:0000256" key="2">
    <source>
        <dbReference type="ARBA" id="ARBA00022771"/>
    </source>
</evidence>
<evidence type="ECO:0000313" key="7">
    <source>
        <dbReference type="Proteomes" id="UP001165080"/>
    </source>
</evidence>
<keyword evidence="1" id="KW-0479">Metal-binding</keyword>
<reference evidence="6 7" key="1">
    <citation type="journal article" date="2023" name="Commun. Biol.">
        <title>Reorganization of the ancestral sex-determining regions during the evolution of trioecy in Pleodorina starrii.</title>
        <authorList>
            <person name="Takahashi K."/>
            <person name="Suzuki S."/>
            <person name="Kawai-Toyooka H."/>
            <person name="Yamamoto K."/>
            <person name="Hamaji T."/>
            <person name="Ootsuki R."/>
            <person name="Yamaguchi H."/>
            <person name="Kawachi M."/>
            <person name="Higashiyama T."/>
            <person name="Nozaki H."/>
        </authorList>
    </citation>
    <scope>NUCLEOTIDE SEQUENCE [LARGE SCALE GENOMIC DNA]</scope>
    <source>
        <strain evidence="6 7">NIES-4479</strain>
    </source>
</reference>
<feature type="compositionally biased region" description="Gly residues" evidence="4">
    <location>
        <begin position="1703"/>
        <end position="1720"/>
    </location>
</feature>
<feature type="compositionally biased region" description="Low complexity" evidence="4">
    <location>
        <begin position="703"/>
        <end position="716"/>
    </location>
</feature>
<feature type="compositionally biased region" description="Low complexity" evidence="4">
    <location>
        <begin position="979"/>
        <end position="1007"/>
    </location>
</feature>
<dbReference type="GO" id="GO:0005634">
    <property type="term" value="C:nucleus"/>
    <property type="evidence" value="ECO:0007669"/>
    <property type="project" value="InterPro"/>
</dbReference>
<dbReference type="InterPro" id="IPR044817">
    <property type="entry name" value="SBP-like"/>
</dbReference>